<dbReference type="AlphaFoldDB" id="A0AA43QT19"/>
<feature type="compositionally biased region" description="Polar residues" evidence="2">
    <location>
        <begin position="241"/>
        <end position="258"/>
    </location>
</feature>
<dbReference type="Proteomes" id="UP001161017">
    <property type="component" value="Unassembled WGS sequence"/>
</dbReference>
<evidence type="ECO:0000313" key="4">
    <source>
        <dbReference type="Proteomes" id="UP001161017"/>
    </source>
</evidence>
<evidence type="ECO:0000256" key="1">
    <source>
        <dbReference type="SAM" id="Coils"/>
    </source>
</evidence>
<accession>A0AA43QT19</accession>
<feature type="coiled-coil region" evidence="1">
    <location>
        <begin position="110"/>
        <end position="168"/>
    </location>
</feature>
<proteinExistence type="predicted"/>
<gene>
    <name evidence="3" type="ORF">OHK93_003338</name>
</gene>
<evidence type="ECO:0000256" key="2">
    <source>
        <dbReference type="SAM" id="MobiDB-lite"/>
    </source>
</evidence>
<feature type="compositionally biased region" description="Basic and acidic residues" evidence="2">
    <location>
        <begin position="218"/>
        <end position="229"/>
    </location>
</feature>
<keyword evidence="1" id="KW-0175">Coiled coil</keyword>
<organism evidence="3 4">
    <name type="scientific">Ramalina farinacea</name>
    <dbReference type="NCBI Taxonomy" id="258253"/>
    <lineage>
        <taxon>Eukaryota</taxon>
        <taxon>Fungi</taxon>
        <taxon>Dikarya</taxon>
        <taxon>Ascomycota</taxon>
        <taxon>Pezizomycotina</taxon>
        <taxon>Lecanoromycetes</taxon>
        <taxon>OSLEUM clade</taxon>
        <taxon>Lecanoromycetidae</taxon>
        <taxon>Lecanorales</taxon>
        <taxon>Lecanorineae</taxon>
        <taxon>Ramalinaceae</taxon>
        <taxon>Ramalina</taxon>
    </lineage>
</organism>
<sequence>MEETVAVEHTLLNHTLEVVLQCLSDAKDFGQRLRDSEARLVQAKEESREPELLLRLHELEKAKITADREQAAMSREIQRRRQELNQTRQWFDTETRRLLVEMEFHIASRLLEIKKENQQLLSRLERYRSQNRELKEAVNQEGPHKELISRLEREKQSEMATNRALRDTIKTLEVKLQQALLPSLDKHSSPRMLVQDLETKNVNLQGQGHRSQSRSRRTKLDLPEGKSEVPESSIGFHDDPASQSVIIEQGTRWSTGQTRPVFKGIPNK</sequence>
<dbReference type="EMBL" id="JAPUFD010000017">
    <property type="protein sequence ID" value="MDI1492126.1"/>
    <property type="molecule type" value="Genomic_DNA"/>
</dbReference>
<protein>
    <submittedName>
        <fullName evidence="3">Uncharacterized protein</fullName>
    </submittedName>
</protein>
<evidence type="ECO:0000313" key="3">
    <source>
        <dbReference type="EMBL" id="MDI1492126.1"/>
    </source>
</evidence>
<name>A0AA43QT19_9LECA</name>
<comment type="caution">
    <text evidence="3">The sequence shown here is derived from an EMBL/GenBank/DDBJ whole genome shotgun (WGS) entry which is preliminary data.</text>
</comment>
<reference evidence="3" key="1">
    <citation type="journal article" date="2023" name="Genome Biol. Evol.">
        <title>First Whole Genome Sequence and Flow Cytometry Genome Size Data for the Lichen-Forming Fungus Ramalina farinacea (Ascomycota).</title>
        <authorList>
            <person name="Llewellyn T."/>
            <person name="Mian S."/>
            <person name="Hill R."/>
            <person name="Leitch I.J."/>
            <person name="Gaya E."/>
        </authorList>
    </citation>
    <scope>NUCLEOTIDE SEQUENCE</scope>
    <source>
        <strain evidence="3">LIQ254RAFAR</strain>
    </source>
</reference>
<feature type="region of interest" description="Disordered" evidence="2">
    <location>
        <begin position="199"/>
        <end position="268"/>
    </location>
</feature>
<keyword evidence="4" id="KW-1185">Reference proteome</keyword>